<dbReference type="InterPro" id="IPR050271">
    <property type="entry name" value="UDP-glycosyltransferase"/>
</dbReference>
<feature type="transmembrane region" description="Helical" evidence="5">
    <location>
        <begin position="483"/>
        <end position="510"/>
    </location>
</feature>
<dbReference type="EMBL" id="UFQT01000290">
    <property type="protein sequence ID" value="SSX22867.1"/>
    <property type="molecule type" value="Genomic_DNA"/>
</dbReference>
<dbReference type="InterPro" id="IPR002213">
    <property type="entry name" value="UDP_glucos_trans"/>
</dbReference>
<accession>A0A336M393</accession>
<feature type="chain" id="PRO_5034107636" description="UDP-glucuronosyltransferase" evidence="5">
    <location>
        <begin position="20"/>
        <end position="520"/>
    </location>
</feature>
<dbReference type="EMBL" id="UFQS01000290">
    <property type="protein sequence ID" value="SSX02493.1"/>
    <property type="molecule type" value="Genomic_DNA"/>
</dbReference>
<dbReference type="GO" id="GO:0016020">
    <property type="term" value="C:membrane"/>
    <property type="evidence" value="ECO:0007669"/>
    <property type="project" value="UniProtKB-SubCell"/>
</dbReference>
<comment type="similarity">
    <text evidence="1 4">Belongs to the UDP-glycosyltransferase family.</text>
</comment>
<comment type="subcellular location">
    <subcellularLocation>
        <location evidence="5">Membrane</location>
        <topology evidence="5">Single-pass membrane protein</topology>
    </subcellularLocation>
</comment>
<reference evidence="7" key="2">
    <citation type="submission" date="2018-07" db="EMBL/GenBank/DDBJ databases">
        <authorList>
            <person name="Quirk P.G."/>
            <person name="Krulwich T.A."/>
        </authorList>
    </citation>
    <scope>NUCLEOTIDE SEQUENCE</scope>
</reference>
<dbReference type="VEuPathDB" id="VectorBase:CSON007721"/>
<dbReference type="FunFam" id="3.40.50.2000:FF:000050">
    <property type="entry name" value="UDP-glucuronosyltransferase"/>
    <property type="match status" value="1"/>
</dbReference>
<dbReference type="Pfam" id="PF00201">
    <property type="entry name" value="UDPGT"/>
    <property type="match status" value="1"/>
</dbReference>
<reference evidence="6" key="1">
    <citation type="submission" date="2018-04" db="EMBL/GenBank/DDBJ databases">
        <authorList>
            <person name="Go L.Y."/>
            <person name="Mitchell J.A."/>
        </authorList>
    </citation>
    <scope>NUCLEOTIDE SEQUENCE</scope>
    <source>
        <tissue evidence="6">Whole organism</tissue>
    </source>
</reference>
<keyword evidence="5" id="KW-0812">Transmembrane</keyword>
<evidence type="ECO:0000256" key="5">
    <source>
        <dbReference type="RuleBase" id="RU362059"/>
    </source>
</evidence>
<name>A0A336M393_CULSO</name>
<keyword evidence="5" id="KW-1133">Transmembrane helix</keyword>
<evidence type="ECO:0000256" key="4">
    <source>
        <dbReference type="RuleBase" id="RU003718"/>
    </source>
</evidence>
<dbReference type="Gene3D" id="3.40.50.2000">
    <property type="entry name" value="Glycogen Phosphorylase B"/>
    <property type="match status" value="2"/>
</dbReference>
<sequence length="520" mass="60259">MRFGIFLLIIFSLLSKVISYKILVLAPFPPPSHYLWISHFIKALLDRGHQITSITSNHANFKHRNYTEVMVTPMFDAEKYIPMKDIFDMRYDSDWENLWLYWRVGLLTTEHALQTSNVQKFIQREDHFDLVLSEQFFQESMLMFAHKFQCPIVTLGTLGYSDFMDRAMGLHTPWATVPHSILHYSSDMNYWQRSWNVIFSLTDAIIRNWYYYPAQEHLAQTYFKYLKRQGPLPSVRDLEKNISAMLINTHFSINPPRPLMPGQINVAGAHIHPPNALPSDIQSFLDGAKHGVILFSLGSIIQSKDMPIGKMRIFANVFKTLKQRVIMKYEDNLLPSVSANVKTVQWLPQSDILAHPNVILFITHGGIFGSQEAIYHGVPMLFIPFYGDQFRNALRGEKDGYGLTLPYSELSAVTLREKLNDILMHTGYKEKAIEGSRIFRDNPIPVMEQAMYTIEYVVRHNGAPHLKSAGIKRSWYQHMLIDVYLGLGIVLLIFCFTMWKISYLIVILTARKIPEKYKKN</sequence>
<dbReference type="OMA" id="GYRILFM"/>
<organism evidence="7">
    <name type="scientific">Culicoides sonorensis</name>
    <name type="common">Biting midge</name>
    <dbReference type="NCBI Taxonomy" id="179676"/>
    <lineage>
        <taxon>Eukaryota</taxon>
        <taxon>Metazoa</taxon>
        <taxon>Ecdysozoa</taxon>
        <taxon>Arthropoda</taxon>
        <taxon>Hexapoda</taxon>
        <taxon>Insecta</taxon>
        <taxon>Pterygota</taxon>
        <taxon>Neoptera</taxon>
        <taxon>Endopterygota</taxon>
        <taxon>Diptera</taxon>
        <taxon>Nematocera</taxon>
        <taxon>Chironomoidea</taxon>
        <taxon>Ceratopogonidae</taxon>
        <taxon>Ceratopogoninae</taxon>
        <taxon>Culicoides</taxon>
        <taxon>Monoculicoides</taxon>
    </lineage>
</organism>
<gene>
    <name evidence="7" type="primary">CSON007721</name>
</gene>
<protein>
    <recommendedName>
        <fullName evidence="5">UDP-glucuronosyltransferase</fullName>
        <ecNumber evidence="5">2.4.1.17</ecNumber>
    </recommendedName>
</protein>
<keyword evidence="3 4" id="KW-0808">Transferase</keyword>
<dbReference type="CDD" id="cd03784">
    <property type="entry name" value="GT1_Gtf-like"/>
    <property type="match status" value="1"/>
</dbReference>
<comment type="catalytic activity">
    <reaction evidence="5">
        <text>glucuronate acceptor + UDP-alpha-D-glucuronate = acceptor beta-D-glucuronoside + UDP + H(+)</text>
        <dbReference type="Rhea" id="RHEA:21032"/>
        <dbReference type="ChEBI" id="CHEBI:15378"/>
        <dbReference type="ChEBI" id="CHEBI:58052"/>
        <dbReference type="ChEBI" id="CHEBI:58223"/>
        <dbReference type="ChEBI" id="CHEBI:132367"/>
        <dbReference type="ChEBI" id="CHEBI:132368"/>
        <dbReference type="EC" id="2.4.1.17"/>
    </reaction>
</comment>
<dbReference type="SUPFAM" id="SSF53756">
    <property type="entry name" value="UDP-Glycosyltransferase/glycogen phosphorylase"/>
    <property type="match status" value="1"/>
</dbReference>
<evidence type="ECO:0000313" key="7">
    <source>
        <dbReference type="EMBL" id="SSX22867.1"/>
    </source>
</evidence>
<dbReference type="InterPro" id="IPR035595">
    <property type="entry name" value="UDP_glycos_trans_CS"/>
</dbReference>
<proteinExistence type="inferred from homology"/>
<dbReference type="PROSITE" id="PS00375">
    <property type="entry name" value="UDPGT"/>
    <property type="match status" value="1"/>
</dbReference>
<keyword evidence="5" id="KW-0732">Signal</keyword>
<evidence type="ECO:0000256" key="3">
    <source>
        <dbReference type="ARBA" id="ARBA00022679"/>
    </source>
</evidence>
<dbReference type="GO" id="GO:0015020">
    <property type="term" value="F:glucuronosyltransferase activity"/>
    <property type="evidence" value="ECO:0007669"/>
    <property type="project" value="UniProtKB-EC"/>
</dbReference>
<evidence type="ECO:0000313" key="6">
    <source>
        <dbReference type="EMBL" id="SSX02493.1"/>
    </source>
</evidence>
<feature type="signal peptide" evidence="5">
    <location>
        <begin position="1"/>
        <end position="19"/>
    </location>
</feature>
<evidence type="ECO:0000256" key="2">
    <source>
        <dbReference type="ARBA" id="ARBA00022676"/>
    </source>
</evidence>
<evidence type="ECO:0000256" key="1">
    <source>
        <dbReference type="ARBA" id="ARBA00009995"/>
    </source>
</evidence>
<dbReference type="AlphaFoldDB" id="A0A336M393"/>
<dbReference type="EC" id="2.4.1.17" evidence="5"/>
<dbReference type="PANTHER" id="PTHR48043:SF60">
    <property type="entry name" value="UDP-GLUCURONOSYLTRANSFERASE"/>
    <property type="match status" value="1"/>
</dbReference>
<dbReference type="PANTHER" id="PTHR48043">
    <property type="entry name" value="EG:EG0003.4 PROTEIN-RELATED"/>
    <property type="match status" value="1"/>
</dbReference>
<keyword evidence="2 4" id="KW-0328">Glycosyltransferase</keyword>
<keyword evidence="5" id="KW-0472">Membrane</keyword>